<feature type="non-terminal residue" evidence="1">
    <location>
        <position position="159"/>
    </location>
</feature>
<dbReference type="SUPFAM" id="SSF49464">
    <property type="entry name" value="Carboxypeptidase regulatory domain-like"/>
    <property type="match status" value="1"/>
</dbReference>
<dbReference type="EMBL" id="WCUQ01000182">
    <property type="protein sequence ID" value="KAB4115056.1"/>
    <property type="molecule type" value="Genomic_DNA"/>
</dbReference>
<dbReference type="Gene3D" id="3.55.50.30">
    <property type="match status" value="1"/>
</dbReference>
<sequence length="159" mass="17689">MKLKIKLRNILSVKIHKIVLLLLALCIYNTAYGQNQRISVYGNNQSLQKVFEQIEEQTQLSITYNQTRLDVNRKIKGNFVDKELSFVMDALLKNTGFTCRYEAEHIVITPVEQKKEKAAAGQATQLKKITGKVTGVTGEPLIGANVLAVGGKQATITNL</sequence>
<protein>
    <submittedName>
        <fullName evidence="1">SusC/RagA family TonB-linked outer membrane protein</fullName>
    </submittedName>
</protein>
<dbReference type="AlphaFoldDB" id="A0A6I0JNE8"/>
<proteinExistence type="predicted"/>
<gene>
    <name evidence="1" type="ORF">GAQ75_24045</name>
</gene>
<evidence type="ECO:0000313" key="2">
    <source>
        <dbReference type="Proteomes" id="UP000438773"/>
    </source>
</evidence>
<name>A0A6I0JNE8_BACUN</name>
<dbReference type="InterPro" id="IPR008969">
    <property type="entry name" value="CarboxyPept-like_regulatory"/>
</dbReference>
<organism evidence="1 2">
    <name type="scientific">Bacteroides uniformis</name>
    <dbReference type="NCBI Taxonomy" id="820"/>
    <lineage>
        <taxon>Bacteria</taxon>
        <taxon>Pseudomonadati</taxon>
        <taxon>Bacteroidota</taxon>
        <taxon>Bacteroidia</taxon>
        <taxon>Bacteroidales</taxon>
        <taxon>Bacteroidaceae</taxon>
        <taxon>Bacteroides</taxon>
    </lineage>
</organism>
<reference evidence="1 2" key="1">
    <citation type="journal article" date="2019" name="Nat. Med.">
        <title>A library of human gut bacterial isolates paired with longitudinal multiomics data enables mechanistic microbiome research.</title>
        <authorList>
            <person name="Poyet M."/>
            <person name="Groussin M."/>
            <person name="Gibbons S.M."/>
            <person name="Avila-Pacheco J."/>
            <person name="Jiang X."/>
            <person name="Kearney S.M."/>
            <person name="Perrotta A.R."/>
            <person name="Berdy B."/>
            <person name="Zhao S."/>
            <person name="Lieberman T.D."/>
            <person name="Swanson P.K."/>
            <person name="Smith M."/>
            <person name="Roesemann S."/>
            <person name="Alexander J.E."/>
            <person name="Rich S.A."/>
            <person name="Livny J."/>
            <person name="Vlamakis H."/>
            <person name="Clish C."/>
            <person name="Bullock K."/>
            <person name="Deik A."/>
            <person name="Scott J."/>
            <person name="Pierce K.A."/>
            <person name="Xavier R.J."/>
            <person name="Alm E.J."/>
        </authorList>
    </citation>
    <scope>NUCLEOTIDE SEQUENCE [LARGE SCALE GENOMIC DNA]</scope>
    <source>
        <strain evidence="1 2">BIOML-A37</strain>
    </source>
</reference>
<comment type="caution">
    <text evidence="1">The sequence shown here is derived from an EMBL/GenBank/DDBJ whole genome shotgun (WGS) entry which is preliminary data.</text>
</comment>
<evidence type="ECO:0000313" key="1">
    <source>
        <dbReference type="EMBL" id="KAB4115056.1"/>
    </source>
</evidence>
<accession>A0A6I0JNE8</accession>
<dbReference type="Proteomes" id="UP000438773">
    <property type="component" value="Unassembled WGS sequence"/>
</dbReference>